<feature type="domain" description="HTH marR-type" evidence="4">
    <location>
        <begin position="1"/>
        <end position="139"/>
    </location>
</feature>
<dbReference type="SMART" id="SM00347">
    <property type="entry name" value="HTH_MARR"/>
    <property type="match status" value="1"/>
</dbReference>
<organism evidence="5 6">
    <name type="scientific">Neobacillus rhizosphaerae</name>
    <dbReference type="NCBI Taxonomy" id="2880965"/>
    <lineage>
        <taxon>Bacteria</taxon>
        <taxon>Bacillati</taxon>
        <taxon>Bacillota</taxon>
        <taxon>Bacilli</taxon>
        <taxon>Bacillales</taxon>
        <taxon>Bacillaceae</taxon>
        <taxon>Neobacillus</taxon>
    </lineage>
</organism>
<dbReference type="InterPro" id="IPR000835">
    <property type="entry name" value="HTH_MarR-typ"/>
</dbReference>
<evidence type="ECO:0000313" key="6">
    <source>
        <dbReference type="Proteomes" id="UP000838308"/>
    </source>
</evidence>
<sequence>MGQREQEQFIFANIFLLANKLQLIGDSLMEETTLKQWFLLIMIKTMQKEQPSISEISDFTGNTRQNTKKMLENLARKGYVTIEKSTVDNRALCVSLTEKCFEYFVVNEKSGNEFLDKVFKNIDKEKLTIVIEFFEQLFQNIDKFNGSKEVKYD</sequence>
<keyword evidence="3" id="KW-0804">Transcription</keyword>
<comment type="caution">
    <text evidence="5">The sequence shown here is derived from an EMBL/GenBank/DDBJ whole genome shotgun (WGS) entry which is preliminary data.</text>
</comment>
<keyword evidence="6" id="KW-1185">Reference proteome</keyword>
<evidence type="ECO:0000256" key="3">
    <source>
        <dbReference type="ARBA" id="ARBA00023163"/>
    </source>
</evidence>
<proteinExistence type="predicted"/>
<dbReference type="RefSeq" id="WP_248734806.1">
    <property type="nucleotide sequence ID" value="NZ_CALBWS010000007.1"/>
</dbReference>
<dbReference type="PANTHER" id="PTHR42756:SF1">
    <property type="entry name" value="TRANSCRIPTIONAL REPRESSOR OF EMRAB OPERON"/>
    <property type="match status" value="1"/>
</dbReference>
<protein>
    <recommendedName>
        <fullName evidence="4">HTH marR-type domain-containing protein</fullName>
    </recommendedName>
</protein>
<dbReference type="InterPro" id="IPR036388">
    <property type="entry name" value="WH-like_DNA-bd_sf"/>
</dbReference>
<keyword evidence="2" id="KW-0238">DNA-binding</keyword>
<dbReference type="EMBL" id="CALBWS010000007">
    <property type="protein sequence ID" value="CAH2714491.1"/>
    <property type="molecule type" value="Genomic_DNA"/>
</dbReference>
<dbReference type="Pfam" id="PF13463">
    <property type="entry name" value="HTH_27"/>
    <property type="match status" value="1"/>
</dbReference>
<evidence type="ECO:0000256" key="2">
    <source>
        <dbReference type="ARBA" id="ARBA00023125"/>
    </source>
</evidence>
<evidence type="ECO:0000256" key="1">
    <source>
        <dbReference type="ARBA" id="ARBA00023015"/>
    </source>
</evidence>
<reference evidence="5" key="1">
    <citation type="submission" date="2022-04" db="EMBL/GenBank/DDBJ databases">
        <authorList>
            <person name="Criscuolo A."/>
        </authorList>
    </citation>
    <scope>NUCLEOTIDE SEQUENCE</scope>
    <source>
        <strain evidence="5">CIP111895</strain>
    </source>
</reference>
<keyword evidence="1" id="KW-0805">Transcription regulation</keyword>
<dbReference type="PROSITE" id="PS50995">
    <property type="entry name" value="HTH_MARR_2"/>
    <property type="match status" value="1"/>
</dbReference>
<dbReference type="Proteomes" id="UP000838308">
    <property type="component" value="Unassembled WGS sequence"/>
</dbReference>
<dbReference type="PANTHER" id="PTHR42756">
    <property type="entry name" value="TRANSCRIPTIONAL REGULATOR, MARR"/>
    <property type="match status" value="1"/>
</dbReference>
<dbReference type="Gene3D" id="1.10.10.10">
    <property type="entry name" value="Winged helix-like DNA-binding domain superfamily/Winged helix DNA-binding domain"/>
    <property type="match status" value="1"/>
</dbReference>
<accession>A0ABM9EPE3</accession>
<name>A0ABM9EPE3_9BACI</name>
<evidence type="ECO:0000313" key="5">
    <source>
        <dbReference type="EMBL" id="CAH2714491.1"/>
    </source>
</evidence>
<gene>
    <name evidence="5" type="ORF">BACCIP111895_01654</name>
</gene>
<evidence type="ECO:0000259" key="4">
    <source>
        <dbReference type="PROSITE" id="PS50995"/>
    </source>
</evidence>
<dbReference type="SUPFAM" id="SSF46785">
    <property type="entry name" value="Winged helix' DNA-binding domain"/>
    <property type="match status" value="1"/>
</dbReference>
<dbReference type="InterPro" id="IPR036390">
    <property type="entry name" value="WH_DNA-bd_sf"/>
</dbReference>